<evidence type="ECO:0000313" key="1">
    <source>
        <dbReference type="EMBL" id="CAD6184912.1"/>
    </source>
</evidence>
<dbReference type="OrthoDB" id="19928at2759"/>
<comment type="caution">
    <text evidence="1">The sequence shown here is derived from an EMBL/GenBank/DDBJ whole genome shotgun (WGS) entry which is preliminary data.</text>
</comment>
<proteinExistence type="predicted"/>
<dbReference type="AlphaFoldDB" id="A0A8S1GQ47"/>
<dbReference type="SUPFAM" id="SSF160696">
    <property type="entry name" value="BTG domain-like"/>
    <property type="match status" value="1"/>
</dbReference>
<accession>A0A8S1GQ47</accession>
<gene>
    <name evidence="1" type="ORF">CAUJ_LOCUS831</name>
</gene>
<dbReference type="InterPro" id="IPR036054">
    <property type="entry name" value="BTG-like_sf"/>
</dbReference>
<keyword evidence="2" id="KW-1185">Reference proteome</keyword>
<dbReference type="EMBL" id="CAJGYM010000001">
    <property type="protein sequence ID" value="CAD6184912.1"/>
    <property type="molecule type" value="Genomic_DNA"/>
</dbReference>
<reference evidence="1" key="1">
    <citation type="submission" date="2020-10" db="EMBL/GenBank/DDBJ databases">
        <authorList>
            <person name="Kikuchi T."/>
        </authorList>
    </citation>
    <scope>NUCLEOTIDE SEQUENCE</scope>
    <source>
        <strain evidence="1">NKZ352</strain>
    </source>
</reference>
<protein>
    <submittedName>
        <fullName evidence="1">Uncharacterized protein</fullName>
    </submittedName>
</protein>
<sequence length="177" mass="20569">MKTARREKVYVSWFRPMRSIAMALSGAARHDQVAEWLRRWTANPLGCVLYYTRQEFRRRHLLFSMFIEIEETVRFLSTYMYGRIPRSRVKSFAVHLTSLLSEMLINNDGLVCRYDLVVHAEGRTDDVIVQAAKMAYVRMDEFLECVGGGLIIEMFSGRVRALTPNSAQVVYPKGPFY</sequence>
<dbReference type="Proteomes" id="UP000835052">
    <property type="component" value="Unassembled WGS sequence"/>
</dbReference>
<evidence type="ECO:0000313" key="2">
    <source>
        <dbReference type="Proteomes" id="UP000835052"/>
    </source>
</evidence>
<organism evidence="1 2">
    <name type="scientific">Caenorhabditis auriculariae</name>
    <dbReference type="NCBI Taxonomy" id="2777116"/>
    <lineage>
        <taxon>Eukaryota</taxon>
        <taxon>Metazoa</taxon>
        <taxon>Ecdysozoa</taxon>
        <taxon>Nematoda</taxon>
        <taxon>Chromadorea</taxon>
        <taxon>Rhabditida</taxon>
        <taxon>Rhabditina</taxon>
        <taxon>Rhabditomorpha</taxon>
        <taxon>Rhabditoidea</taxon>
        <taxon>Rhabditidae</taxon>
        <taxon>Peloderinae</taxon>
        <taxon>Caenorhabditis</taxon>
    </lineage>
</organism>
<dbReference type="Gene3D" id="3.90.640.90">
    <property type="entry name" value="Anti-proliferative protein, N-terminal domain"/>
    <property type="match status" value="1"/>
</dbReference>
<name>A0A8S1GQ47_9PELO</name>